<dbReference type="Proteomes" id="UP000249829">
    <property type="component" value="Unassembled WGS sequence"/>
</dbReference>
<dbReference type="EMBL" id="KZ825139">
    <property type="protein sequence ID" value="PYI18886.1"/>
    <property type="molecule type" value="Genomic_DNA"/>
</dbReference>
<protein>
    <submittedName>
        <fullName evidence="1">Uncharacterized protein</fullName>
    </submittedName>
</protein>
<sequence length="157" mass="18355">MVSCPMAKVREVPDWPSKKLSQNQYRAISGIPRYFHSPSENRSAYLPSMKYLTMPMGWIYKRSAALSFSAIHQMIQSHFVNPSLCLGNLYLPKMSARSSLEVKLLEKPRHVSMRTRSNLKSRLREHWELWKVGLAAKEHWDDEYNFPPGRYYGQSHP</sequence>
<dbReference type="AlphaFoldDB" id="A0A2V5IGU4"/>
<organism evidence="1 2">
    <name type="scientific">Aspergillus violaceofuscus (strain CBS 115571)</name>
    <dbReference type="NCBI Taxonomy" id="1450538"/>
    <lineage>
        <taxon>Eukaryota</taxon>
        <taxon>Fungi</taxon>
        <taxon>Dikarya</taxon>
        <taxon>Ascomycota</taxon>
        <taxon>Pezizomycotina</taxon>
        <taxon>Eurotiomycetes</taxon>
        <taxon>Eurotiomycetidae</taxon>
        <taxon>Eurotiales</taxon>
        <taxon>Aspergillaceae</taxon>
        <taxon>Aspergillus</taxon>
    </lineage>
</organism>
<accession>A0A2V5IGU4</accession>
<gene>
    <name evidence="1" type="ORF">BO99DRAFT_149834</name>
</gene>
<keyword evidence="2" id="KW-1185">Reference proteome</keyword>
<name>A0A2V5IGU4_ASPV1</name>
<evidence type="ECO:0000313" key="1">
    <source>
        <dbReference type="EMBL" id="PYI18886.1"/>
    </source>
</evidence>
<proteinExistence type="predicted"/>
<evidence type="ECO:0000313" key="2">
    <source>
        <dbReference type="Proteomes" id="UP000249829"/>
    </source>
</evidence>
<reference evidence="1 2" key="1">
    <citation type="submission" date="2018-02" db="EMBL/GenBank/DDBJ databases">
        <title>The genomes of Aspergillus section Nigri reveals drivers in fungal speciation.</title>
        <authorList>
            <consortium name="DOE Joint Genome Institute"/>
            <person name="Vesth T.C."/>
            <person name="Nybo J."/>
            <person name="Theobald S."/>
            <person name="Brandl J."/>
            <person name="Frisvad J.C."/>
            <person name="Nielsen K.F."/>
            <person name="Lyhne E.K."/>
            <person name="Kogle M.E."/>
            <person name="Kuo A."/>
            <person name="Riley R."/>
            <person name="Clum A."/>
            <person name="Nolan M."/>
            <person name="Lipzen A."/>
            <person name="Salamov A."/>
            <person name="Henrissat B."/>
            <person name="Wiebenga A."/>
            <person name="De vries R.P."/>
            <person name="Grigoriev I.V."/>
            <person name="Mortensen U.H."/>
            <person name="Andersen M.R."/>
            <person name="Baker S.E."/>
        </authorList>
    </citation>
    <scope>NUCLEOTIDE SEQUENCE [LARGE SCALE GENOMIC DNA]</scope>
    <source>
        <strain evidence="1 2">CBS 115571</strain>
    </source>
</reference>